<proteinExistence type="predicted"/>
<dbReference type="Gene3D" id="3.40.710.10">
    <property type="entry name" value="DD-peptidase/beta-lactamase superfamily"/>
    <property type="match status" value="1"/>
</dbReference>
<keyword evidence="6" id="KW-0378">Hydrolase</keyword>
<dbReference type="Pfam" id="PF00144">
    <property type="entry name" value="Beta-lactamase"/>
    <property type="match status" value="1"/>
</dbReference>
<protein>
    <submittedName>
        <fullName evidence="6">Serine hydrolase domain-containing protein</fullName>
        <ecNumber evidence="6">3.-.-.-</ecNumber>
    </submittedName>
</protein>
<feature type="domain" description="Beta-lactamase-related" evidence="5">
    <location>
        <begin position="136"/>
        <end position="449"/>
    </location>
</feature>
<keyword evidence="4" id="KW-0732">Signal</keyword>
<organism evidence="6 7">
    <name type="scientific">Pelomonas candidula</name>
    <dbReference type="NCBI Taxonomy" id="3299025"/>
    <lineage>
        <taxon>Bacteria</taxon>
        <taxon>Pseudomonadati</taxon>
        <taxon>Pseudomonadota</taxon>
        <taxon>Betaproteobacteria</taxon>
        <taxon>Burkholderiales</taxon>
        <taxon>Sphaerotilaceae</taxon>
        <taxon>Roseateles</taxon>
    </lineage>
</organism>
<evidence type="ECO:0000256" key="2">
    <source>
        <dbReference type="ARBA" id="ARBA00023136"/>
    </source>
</evidence>
<accession>A0ABW7H9G8</accession>
<dbReference type="EC" id="3.-.-.-" evidence="6"/>
<dbReference type="RefSeq" id="WP_394407334.1">
    <property type="nucleotide sequence ID" value="NZ_JBIGIC010000003.1"/>
</dbReference>
<feature type="chain" id="PRO_5046598770" evidence="4">
    <location>
        <begin position="26"/>
        <end position="470"/>
    </location>
</feature>
<comment type="subcellular location">
    <subcellularLocation>
        <location evidence="1">Membrane</location>
    </subcellularLocation>
</comment>
<dbReference type="Proteomes" id="UP001606134">
    <property type="component" value="Unassembled WGS sequence"/>
</dbReference>
<feature type="region of interest" description="Disordered" evidence="3">
    <location>
        <begin position="323"/>
        <end position="362"/>
    </location>
</feature>
<feature type="signal peptide" evidence="4">
    <location>
        <begin position="1"/>
        <end position="25"/>
    </location>
</feature>
<name>A0ABW7H9G8_9BURK</name>
<sequence length="470" mass="50245">MNMTRREHLSILTTLWGMGAGPALAADPPLYGTWTGILDLGNVQLTLRLVIDGKGVLAISVDQGGASVAGSDVVLEGERVSVNFKKVRARFEGSLADADHIDGVFTQARPVKLRLARGEVAEPVTEQVWPPLTRELLDAKRAAAATPAMGAAWSRGARSGLLVSGLRASDANIAVQPEDQWHWGSITKSMTATLCARLVEAGVIRWDTTIAQILDDVDATVPQPYRDATLVHLLSHRAGLQSNVTKINEFSLALADARVERLRYVRLALAQKPVGALGAQLAYSNNGYIVAGAMLEKLTGKPWENLIQTEVFAPLGIKHAGQGAPGAPGRLDQPVGHAVADGKRQPHRPGRPDDDNPVALGPAGRVHMPLADMLVYLCAHLNRPSNFLQSASWDKLHTPHFGDSYALGWETGMNGRLSHGGSNTMWFAEVMIDRKMGTVCAACANDAAESTRSAVQDLLQSARATSLSGE</sequence>
<reference evidence="6 7" key="1">
    <citation type="submission" date="2024-08" db="EMBL/GenBank/DDBJ databases">
        <authorList>
            <person name="Lu H."/>
        </authorList>
    </citation>
    <scope>NUCLEOTIDE SEQUENCE [LARGE SCALE GENOMIC DNA]</scope>
    <source>
        <strain evidence="6 7">BYS78W</strain>
    </source>
</reference>
<gene>
    <name evidence="6" type="ORF">ACG04R_06530</name>
</gene>
<dbReference type="PANTHER" id="PTHR46825:SF11">
    <property type="entry name" value="PENICILLIN-BINDING PROTEIN 4"/>
    <property type="match status" value="1"/>
</dbReference>
<comment type="caution">
    <text evidence="6">The sequence shown here is derived from an EMBL/GenBank/DDBJ whole genome shotgun (WGS) entry which is preliminary data.</text>
</comment>
<feature type="compositionally biased region" description="Basic and acidic residues" evidence="3">
    <location>
        <begin position="340"/>
        <end position="354"/>
    </location>
</feature>
<keyword evidence="7" id="KW-1185">Reference proteome</keyword>
<evidence type="ECO:0000313" key="6">
    <source>
        <dbReference type="EMBL" id="MFG6486318.1"/>
    </source>
</evidence>
<dbReference type="SUPFAM" id="SSF56601">
    <property type="entry name" value="beta-lactamase/transpeptidase-like"/>
    <property type="match status" value="1"/>
</dbReference>
<evidence type="ECO:0000256" key="3">
    <source>
        <dbReference type="SAM" id="MobiDB-lite"/>
    </source>
</evidence>
<evidence type="ECO:0000256" key="4">
    <source>
        <dbReference type="SAM" id="SignalP"/>
    </source>
</evidence>
<evidence type="ECO:0000313" key="7">
    <source>
        <dbReference type="Proteomes" id="UP001606134"/>
    </source>
</evidence>
<dbReference type="InterPro" id="IPR001466">
    <property type="entry name" value="Beta-lactam-related"/>
</dbReference>
<dbReference type="EMBL" id="JBIGIC010000003">
    <property type="protein sequence ID" value="MFG6486318.1"/>
    <property type="molecule type" value="Genomic_DNA"/>
</dbReference>
<evidence type="ECO:0000256" key="1">
    <source>
        <dbReference type="ARBA" id="ARBA00004370"/>
    </source>
</evidence>
<evidence type="ECO:0000259" key="5">
    <source>
        <dbReference type="Pfam" id="PF00144"/>
    </source>
</evidence>
<keyword evidence="2" id="KW-0472">Membrane</keyword>
<dbReference type="InterPro" id="IPR012338">
    <property type="entry name" value="Beta-lactam/transpept-like"/>
</dbReference>
<dbReference type="InterPro" id="IPR050491">
    <property type="entry name" value="AmpC-like"/>
</dbReference>
<dbReference type="GO" id="GO:0016787">
    <property type="term" value="F:hydrolase activity"/>
    <property type="evidence" value="ECO:0007669"/>
    <property type="project" value="UniProtKB-KW"/>
</dbReference>
<dbReference type="PANTHER" id="PTHR46825">
    <property type="entry name" value="D-ALANYL-D-ALANINE-CARBOXYPEPTIDASE/ENDOPEPTIDASE AMPH"/>
    <property type="match status" value="1"/>
</dbReference>